<proteinExistence type="predicted"/>
<accession>A0A0A9EB41</accession>
<feature type="region of interest" description="Disordered" evidence="1">
    <location>
        <begin position="1"/>
        <end position="34"/>
    </location>
</feature>
<name>A0A0A9EB41_ARUDO</name>
<protein>
    <submittedName>
        <fullName evidence="2">Uncharacterized protein</fullName>
    </submittedName>
</protein>
<reference evidence="2" key="2">
    <citation type="journal article" date="2015" name="Data Brief">
        <title>Shoot transcriptome of the giant reed, Arundo donax.</title>
        <authorList>
            <person name="Barrero R.A."/>
            <person name="Guerrero F.D."/>
            <person name="Moolhuijzen P."/>
            <person name="Goolsby J.A."/>
            <person name="Tidwell J."/>
            <person name="Bellgard S.E."/>
            <person name="Bellgard M.I."/>
        </authorList>
    </citation>
    <scope>NUCLEOTIDE SEQUENCE</scope>
    <source>
        <tissue evidence="2">Shoot tissue taken approximately 20 cm above the soil surface</tissue>
    </source>
</reference>
<reference evidence="2" key="1">
    <citation type="submission" date="2014-09" db="EMBL/GenBank/DDBJ databases">
        <authorList>
            <person name="Magalhaes I.L.F."/>
            <person name="Oliveira U."/>
            <person name="Santos F.R."/>
            <person name="Vidigal T.H.D.A."/>
            <person name="Brescovit A.D."/>
            <person name="Santos A.J."/>
        </authorList>
    </citation>
    <scope>NUCLEOTIDE SEQUENCE</scope>
    <source>
        <tissue evidence="2">Shoot tissue taken approximately 20 cm above the soil surface</tissue>
    </source>
</reference>
<feature type="compositionally biased region" description="Basic residues" evidence="1">
    <location>
        <begin position="1"/>
        <end position="24"/>
    </location>
</feature>
<organism evidence="2">
    <name type="scientific">Arundo donax</name>
    <name type="common">Giant reed</name>
    <name type="synonym">Donax arundinaceus</name>
    <dbReference type="NCBI Taxonomy" id="35708"/>
    <lineage>
        <taxon>Eukaryota</taxon>
        <taxon>Viridiplantae</taxon>
        <taxon>Streptophyta</taxon>
        <taxon>Embryophyta</taxon>
        <taxon>Tracheophyta</taxon>
        <taxon>Spermatophyta</taxon>
        <taxon>Magnoliopsida</taxon>
        <taxon>Liliopsida</taxon>
        <taxon>Poales</taxon>
        <taxon>Poaceae</taxon>
        <taxon>PACMAD clade</taxon>
        <taxon>Arundinoideae</taxon>
        <taxon>Arundineae</taxon>
        <taxon>Arundo</taxon>
    </lineage>
</organism>
<evidence type="ECO:0000313" key="2">
    <source>
        <dbReference type="EMBL" id="JAD97271.1"/>
    </source>
</evidence>
<sequence>MLHYLRTRNSRYMRKNMQRTRQRSLKTTLKLMLN</sequence>
<evidence type="ECO:0000256" key="1">
    <source>
        <dbReference type="SAM" id="MobiDB-lite"/>
    </source>
</evidence>
<dbReference type="AlphaFoldDB" id="A0A0A9EB41"/>
<dbReference type="EMBL" id="GBRH01200624">
    <property type="protein sequence ID" value="JAD97271.1"/>
    <property type="molecule type" value="Transcribed_RNA"/>
</dbReference>